<reference evidence="2 3" key="1">
    <citation type="submission" date="2013-07" db="EMBL/GenBank/DDBJ databases">
        <title>Comparative Genomic and Metabolomic Analysis of Twelve Strains of Pseudoalteromonas luteoviolacea.</title>
        <authorList>
            <person name="Vynne N.G."/>
            <person name="Mansson M."/>
            <person name="Gram L."/>
        </authorList>
    </citation>
    <scope>NUCLEOTIDE SEQUENCE [LARGE SCALE GENOMIC DNA]</scope>
    <source>
        <strain evidence="2 3">NCIMB 1942</strain>
    </source>
</reference>
<keyword evidence="1" id="KW-1133">Transmembrane helix</keyword>
<keyword evidence="1" id="KW-0472">Membrane</keyword>
<dbReference type="PATRIC" id="fig|1365253.3.peg.1487"/>
<dbReference type="AlphaFoldDB" id="A0A167E7K6"/>
<feature type="transmembrane region" description="Helical" evidence="1">
    <location>
        <begin position="12"/>
        <end position="29"/>
    </location>
</feature>
<dbReference type="Proteomes" id="UP000076587">
    <property type="component" value="Unassembled WGS sequence"/>
</dbReference>
<gene>
    <name evidence="2" type="ORF">N482_06255</name>
</gene>
<dbReference type="RefSeq" id="WP_063376311.1">
    <property type="nucleotide sequence ID" value="NZ_AUXT01000124.1"/>
</dbReference>
<keyword evidence="1" id="KW-0812">Transmembrane</keyword>
<proteinExistence type="predicted"/>
<comment type="caution">
    <text evidence="2">The sequence shown here is derived from an EMBL/GenBank/DDBJ whole genome shotgun (WGS) entry which is preliminary data.</text>
</comment>
<evidence type="ECO:0000313" key="3">
    <source>
        <dbReference type="Proteomes" id="UP000076587"/>
    </source>
</evidence>
<feature type="transmembrane region" description="Helical" evidence="1">
    <location>
        <begin position="78"/>
        <end position="99"/>
    </location>
</feature>
<accession>A0A167E7K6</accession>
<name>A0A167E7K6_9GAMM</name>
<dbReference type="EMBL" id="AUXT01000124">
    <property type="protein sequence ID" value="KZN50170.1"/>
    <property type="molecule type" value="Genomic_DNA"/>
</dbReference>
<protein>
    <submittedName>
        <fullName evidence="2">Uncharacterized protein</fullName>
    </submittedName>
</protein>
<sequence length="125" mass="14072">MSTADIPDTFKMILTIHSAVAAMSACLDLKMLISGGLSGKHRIVRHTWRACYAMLGAVMSFSANSSDSWPDFIDSSALIYLMIGILFYWLLRVLFAGWYHQLTHMLGSSLLARKFINARRLLNEK</sequence>
<evidence type="ECO:0000313" key="2">
    <source>
        <dbReference type="EMBL" id="KZN50170.1"/>
    </source>
</evidence>
<organism evidence="2 3">
    <name type="scientific">Pseudoalteromonas luteoviolacea NCIMB 1942</name>
    <dbReference type="NCBI Taxonomy" id="1365253"/>
    <lineage>
        <taxon>Bacteria</taxon>
        <taxon>Pseudomonadati</taxon>
        <taxon>Pseudomonadota</taxon>
        <taxon>Gammaproteobacteria</taxon>
        <taxon>Alteromonadales</taxon>
        <taxon>Pseudoalteromonadaceae</taxon>
        <taxon>Pseudoalteromonas</taxon>
    </lineage>
</organism>
<evidence type="ECO:0000256" key="1">
    <source>
        <dbReference type="SAM" id="Phobius"/>
    </source>
</evidence>